<name>A0A9D8KEE4_9DELT</name>
<dbReference type="EMBL" id="JAFGIX010000026">
    <property type="protein sequence ID" value="MBN1572608.1"/>
    <property type="molecule type" value="Genomic_DNA"/>
</dbReference>
<organism evidence="1 2">
    <name type="scientific">Candidatus Zymogenus saltonus</name>
    <dbReference type="NCBI Taxonomy" id="2844893"/>
    <lineage>
        <taxon>Bacteria</taxon>
        <taxon>Deltaproteobacteria</taxon>
        <taxon>Candidatus Zymogenia</taxon>
        <taxon>Candidatus Zymogeniales</taxon>
        <taxon>Candidatus Zymogenaceae</taxon>
        <taxon>Candidatus Zymogenus</taxon>
    </lineage>
</organism>
<reference evidence="1" key="2">
    <citation type="submission" date="2021-01" db="EMBL/GenBank/DDBJ databases">
        <authorList>
            <person name="Hahn C.R."/>
            <person name="Youssef N.H."/>
            <person name="Elshahed M."/>
        </authorList>
    </citation>
    <scope>NUCLEOTIDE SEQUENCE</scope>
    <source>
        <strain evidence="1">Zod_Metabat.24</strain>
    </source>
</reference>
<evidence type="ECO:0000313" key="1">
    <source>
        <dbReference type="EMBL" id="MBN1572608.1"/>
    </source>
</evidence>
<evidence type="ECO:0000313" key="2">
    <source>
        <dbReference type="Proteomes" id="UP000809273"/>
    </source>
</evidence>
<gene>
    <name evidence="1" type="ORF">JW984_05355</name>
</gene>
<proteinExistence type="predicted"/>
<accession>A0A9D8KEE4</accession>
<protein>
    <submittedName>
        <fullName evidence="1">Uncharacterized protein</fullName>
    </submittedName>
</protein>
<reference evidence="1" key="1">
    <citation type="journal article" date="2021" name="Environ. Microbiol.">
        <title>Genomic characterization of three novel Desulfobacterota classes expand the metabolic and phylogenetic diversity of the phylum.</title>
        <authorList>
            <person name="Murphy C.L."/>
            <person name="Biggerstaff J."/>
            <person name="Eichhorn A."/>
            <person name="Ewing E."/>
            <person name="Shahan R."/>
            <person name="Soriano D."/>
            <person name="Stewart S."/>
            <person name="VanMol K."/>
            <person name="Walker R."/>
            <person name="Walters P."/>
            <person name="Elshahed M.S."/>
            <person name="Youssef N.H."/>
        </authorList>
    </citation>
    <scope>NUCLEOTIDE SEQUENCE</scope>
    <source>
        <strain evidence="1">Zod_Metabat.24</strain>
    </source>
</reference>
<sequence length="65" mass="6925">MSGKDVVYYAGGGCRVGGIVYCEGEGCRDGESRFRGWSDGGGYEIGICGMFCRVVRGRVRGAVFC</sequence>
<dbReference type="Proteomes" id="UP000809273">
    <property type="component" value="Unassembled WGS sequence"/>
</dbReference>
<comment type="caution">
    <text evidence="1">The sequence shown here is derived from an EMBL/GenBank/DDBJ whole genome shotgun (WGS) entry which is preliminary data.</text>
</comment>
<dbReference type="AlphaFoldDB" id="A0A9D8KEE4"/>